<dbReference type="AlphaFoldDB" id="A0A9W6WAG1"/>
<reference evidence="1" key="1">
    <citation type="submission" date="2023-03" db="EMBL/GenBank/DDBJ databases">
        <title>Actinorhabdospora filicis NBRC 111898.</title>
        <authorList>
            <person name="Ichikawa N."/>
            <person name="Sato H."/>
            <person name="Tonouchi N."/>
        </authorList>
    </citation>
    <scope>NUCLEOTIDE SEQUENCE</scope>
    <source>
        <strain evidence="1">NBRC 111898</strain>
    </source>
</reference>
<dbReference type="RefSeq" id="WP_285664769.1">
    <property type="nucleotide sequence ID" value="NZ_BSTX01000003.1"/>
</dbReference>
<name>A0A9W6WAG1_9ACTN</name>
<dbReference type="EMBL" id="BSTX01000003">
    <property type="protein sequence ID" value="GLZ79624.1"/>
    <property type="molecule type" value="Genomic_DNA"/>
</dbReference>
<gene>
    <name evidence="1" type="ORF">Afil01_44310</name>
</gene>
<organism evidence="1 2">
    <name type="scientific">Actinorhabdospora filicis</name>
    <dbReference type="NCBI Taxonomy" id="1785913"/>
    <lineage>
        <taxon>Bacteria</taxon>
        <taxon>Bacillati</taxon>
        <taxon>Actinomycetota</taxon>
        <taxon>Actinomycetes</taxon>
        <taxon>Micromonosporales</taxon>
        <taxon>Micromonosporaceae</taxon>
        <taxon>Actinorhabdospora</taxon>
    </lineage>
</organism>
<sequence>MRFDAAGELERFLGEAAVRAERAAALEEEVAGLVGEATSEDGLISVRADGEDPLRDLWIDTRALR</sequence>
<keyword evidence="2" id="KW-1185">Reference proteome</keyword>
<dbReference type="Proteomes" id="UP001165079">
    <property type="component" value="Unassembled WGS sequence"/>
</dbReference>
<comment type="caution">
    <text evidence="1">The sequence shown here is derived from an EMBL/GenBank/DDBJ whole genome shotgun (WGS) entry which is preliminary data.</text>
</comment>
<dbReference type="InterPro" id="IPR036894">
    <property type="entry name" value="YbaB-like_sf"/>
</dbReference>
<evidence type="ECO:0000313" key="1">
    <source>
        <dbReference type="EMBL" id="GLZ79624.1"/>
    </source>
</evidence>
<accession>A0A9W6WAG1</accession>
<dbReference type="Gene3D" id="3.30.1310.10">
    <property type="entry name" value="Nucleoid-associated protein YbaB-like domain"/>
    <property type="match status" value="1"/>
</dbReference>
<proteinExistence type="predicted"/>
<evidence type="ECO:0000313" key="2">
    <source>
        <dbReference type="Proteomes" id="UP001165079"/>
    </source>
</evidence>
<protein>
    <submittedName>
        <fullName evidence="1">Uncharacterized protein</fullName>
    </submittedName>
</protein>